<dbReference type="OrthoDB" id="5365194at2"/>
<evidence type="ECO:0000259" key="1">
    <source>
        <dbReference type="Pfam" id="PF13643"/>
    </source>
</evidence>
<dbReference type="eggNOG" id="COG0790">
    <property type="taxonomic scope" value="Bacteria"/>
</dbReference>
<gene>
    <name evidence="2" type="ordered locus">Shal_0308</name>
</gene>
<organism evidence="2 3">
    <name type="scientific">Shewanella halifaxensis (strain HAW-EB4)</name>
    <dbReference type="NCBI Taxonomy" id="458817"/>
    <lineage>
        <taxon>Bacteria</taxon>
        <taxon>Pseudomonadati</taxon>
        <taxon>Pseudomonadota</taxon>
        <taxon>Gammaproteobacteria</taxon>
        <taxon>Alteromonadales</taxon>
        <taxon>Shewanellaceae</taxon>
        <taxon>Shewanella</taxon>
    </lineage>
</organism>
<reference evidence="2" key="1">
    <citation type="submission" date="2008-01" db="EMBL/GenBank/DDBJ databases">
        <title>Complete sequence of Shewanella halifaxensis HAW-EB4.</title>
        <authorList>
            <consortium name="US DOE Joint Genome Institute"/>
            <person name="Copeland A."/>
            <person name="Lucas S."/>
            <person name="Lapidus A."/>
            <person name="Glavina del Rio T."/>
            <person name="Dalin E."/>
            <person name="Tice H."/>
            <person name="Bruce D."/>
            <person name="Goodwin L."/>
            <person name="Pitluck S."/>
            <person name="Sims D."/>
            <person name="Brettin T."/>
            <person name="Detter J.C."/>
            <person name="Han C."/>
            <person name="Kuske C.R."/>
            <person name="Schmutz J."/>
            <person name="Larimer F."/>
            <person name="Land M."/>
            <person name="Hauser L."/>
            <person name="Kyrpides N."/>
            <person name="Kim E."/>
            <person name="Zhao J.-S."/>
            <person name="Richardson P."/>
        </authorList>
    </citation>
    <scope>NUCLEOTIDE SEQUENCE [LARGE SCALE GENOMIC DNA]</scope>
    <source>
        <strain evidence="2">HAW-EB4</strain>
    </source>
</reference>
<dbReference type="Pfam" id="PF13643">
    <property type="entry name" value="DUF4145"/>
    <property type="match status" value="1"/>
</dbReference>
<dbReference type="STRING" id="458817.Shal_0308"/>
<evidence type="ECO:0000313" key="3">
    <source>
        <dbReference type="Proteomes" id="UP000001317"/>
    </source>
</evidence>
<dbReference type="InterPro" id="IPR006597">
    <property type="entry name" value="Sel1-like"/>
</dbReference>
<sequence>MLNDIEFVNLFSAELGADYRKAKSYVKDVPTQALLHVRSFSHKLTSLLAEPKKVQFESPNLYDRIEQLNQRRLIDVKTTRALHKLRGDGNRGAHPEKYHLTPEQLQQLSERSIKHLLSLVESLFVTVTKQDKPDYYFEEFDSLAGRDLCYRAVMERDPESQYLVGMSLKTRALMQREQELALQDSGDDAVEDRSTASLKQASYWFEQASTKNLNALYEHGVALIHGYSGETNVIAGELAIAKAADAGIANAMALLGYFYLVGSEQFSVELNQAEKFLSQAAKLEQSEAMANLGVLYYQQDNLPAAYKYINRAAQAGFPQAQYHLALMLARGEGCKQDAIKSAYWMAEAAEQGQNDAMLSCAQTMLHDDNALGQDLSQAESYLREVIKYGHSVPAMIELSIALADGILGHIDVVSAAALLKMARERANQTELDVILPLWESLALQVDTVLEMTESPQERLSLNKAAELLSEPQIS</sequence>
<dbReference type="SMART" id="SM00671">
    <property type="entry name" value="SEL1"/>
    <property type="match status" value="5"/>
</dbReference>
<accession>B0TPL3</accession>
<dbReference type="EMBL" id="CP000931">
    <property type="protein sequence ID" value="ABZ74884.1"/>
    <property type="molecule type" value="Genomic_DNA"/>
</dbReference>
<dbReference type="PANTHER" id="PTHR11102:SF160">
    <property type="entry name" value="ERAD-ASSOCIATED E3 UBIQUITIN-PROTEIN LIGASE COMPONENT HRD3"/>
    <property type="match status" value="1"/>
</dbReference>
<evidence type="ECO:0000313" key="2">
    <source>
        <dbReference type="EMBL" id="ABZ74884.1"/>
    </source>
</evidence>
<dbReference type="InterPro" id="IPR025285">
    <property type="entry name" value="DUF4145"/>
</dbReference>
<dbReference type="SUPFAM" id="SSF81901">
    <property type="entry name" value="HCP-like"/>
    <property type="match status" value="1"/>
</dbReference>
<dbReference type="AlphaFoldDB" id="B0TPL3"/>
<protein>
    <submittedName>
        <fullName evidence="2">Sel1 domain protein repeat-containing protein</fullName>
    </submittedName>
</protein>
<dbReference type="Proteomes" id="UP000001317">
    <property type="component" value="Chromosome"/>
</dbReference>
<keyword evidence="3" id="KW-1185">Reference proteome</keyword>
<dbReference type="Pfam" id="PF08238">
    <property type="entry name" value="Sel1"/>
    <property type="match status" value="3"/>
</dbReference>
<feature type="domain" description="DUF4145" evidence="1">
    <location>
        <begin position="21"/>
        <end position="108"/>
    </location>
</feature>
<dbReference type="KEGG" id="shl:Shal_0308"/>
<dbReference type="HOGENOM" id="CLU_555359_0_0_6"/>
<proteinExistence type="predicted"/>
<dbReference type="PANTHER" id="PTHR11102">
    <property type="entry name" value="SEL-1-LIKE PROTEIN"/>
    <property type="match status" value="1"/>
</dbReference>
<dbReference type="Gene3D" id="1.25.40.10">
    <property type="entry name" value="Tetratricopeptide repeat domain"/>
    <property type="match status" value="1"/>
</dbReference>
<dbReference type="InterPro" id="IPR011990">
    <property type="entry name" value="TPR-like_helical_dom_sf"/>
</dbReference>
<dbReference type="RefSeq" id="WP_012275439.1">
    <property type="nucleotide sequence ID" value="NC_010334.1"/>
</dbReference>
<dbReference type="InterPro" id="IPR050767">
    <property type="entry name" value="Sel1_AlgK"/>
</dbReference>
<name>B0TPL3_SHEHH</name>